<dbReference type="AlphaFoldDB" id="A0A557QK43"/>
<dbReference type="Gene3D" id="2.40.50.100">
    <property type="match status" value="1"/>
</dbReference>
<dbReference type="PANTHER" id="PTHR32347">
    <property type="entry name" value="EFFLUX SYSTEM COMPONENT YKNX-RELATED"/>
    <property type="match status" value="1"/>
</dbReference>
<name>A0A557QK43_9RHOO</name>
<dbReference type="SUPFAM" id="SSF55781">
    <property type="entry name" value="GAF domain-like"/>
    <property type="match status" value="1"/>
</dbReference>
<sequence>MTASSDDHTRRLALALLCQARALSGNNVREAATAIATELATSLPLRAVHLLLDFKGQARRHASSHLALADTSPQAQPLIDAAVNEALDQQTQLEAPSTHPDSLNITRAHAALAHHLGGWVCTVPIPVDDMPIGAILVEADSHVSLNADDIALIAQVAAHAGPVLQLRAARDAPLHQRLAKAFHPHDSSHPWYRGATAVITLTLAAVLAIPIPAGITAEARIEGEIQRALTAPADGYIERAFVRPGDVVHEGQILVELADREAKLERRKHESELAQHDNAFAAALSTADRAQMIVQRARADEARARIALIDHQLDRGLIRAPMDAIVLSGDLDQAQGTPVQRGEVLLVLAPQARYRLMIELDERDAHRLSAQASGQIALSAMPADAIDFTVVRVLPVAMQRDGRHFIEVEARLTSPPDAVKPGMRGYARIVTAPAPLAAQWTKRVRNWLRLQQWAWFGL</sequence>
<dbReference type="InterPro" id="IPR029016">
    <property type="entry name" value="GAF-like_dom_sf"/>
</dbReference>
<dbReference type="InterPro" id="IPR050465">
    <property type="entry name" value="UPF0194_transport"/>
</dbReference>
<dbReference type="RefSeq" id="WP_144310519.1">
    <property type="nucleotide sequence ID" value="NZ_VMNK01000015.1"/>
</dbReference>
<dbReference type="PANTHER" id="PTHR32347:SF23">
    <property type="entry name" value="BLL5650 PROTEIN"/>
    <property type="match status" value="1"/>
</dbReference>
<protein>
    <submittedName>
        <fullName evidence="3">HlyD family efflux transporter periplasmic adaptor subunit</fullName>
    </submittedName>
</protein>
<dbReference type="OrthoDB" id="9806939at2"/>
<proteinExistence type="predicted"/>
<reference evidence="3 4" key="1">
    <citation type="submission" date="2019-07" db="EMBL/GenBank/DDBJ databases">
        <title>The pathways for chlorine oxyanion respiration interact through the shared metabolite chlorate.</title>
        <authorList>
            <person name="Barnum T.P."/>
            <person name="Cheng Y."/>
            <person name="Hill K.A."/>
            <person name="Lucas L.N."/>
            <person name="Carlson H.K."/>
            <person name="Coates J.D."/>
        </authorList>
    </citation>
    <scope>NUCLEOTIDE SEQUENCE [LARGE SCALE GENOMIC DNA]</scope>
    <source>
        <strain evidence="3 4">SFB-3</strain>
    </source>
</reference>
<gene>
    <name evidence="3" type="ORF">FHP91_15935</name>
</gene>
<evidence type="ECO:0000256" key="1">
    <source>
        <dbReference type="ARBA" id="ARBA00004196"/>
    </source>
</evidence>
<dbReference type="Gene3D" id="2.40.30.170">
    <property type="match status" value="1"/>
</dbReference>
<dbReference type="SUPFAM" id="SSF111369">
    <property type="entry name" value="HlyD-like secretion proteins"/>
    <property type="match status" value="1"/>
</dbReference>
<dbReference type="Gene3D" id="1.10.287.470">
    <property type="entry name" value="Helix hairpin bin"/>
    <property type="match status" value="1"/>
</dbReference>
<organism evidence="3 4">
    <name type="scientific">Denitromonas halophila</name>
    <dbReference type="NCBI Taxonomy" id="1629404"/>
    <lineage>
        <taxon>Bacteria</taxon>
        <taxon>Pseudomonadati</taxon>
        <taxon>Pseudomonadota</taxon>
        <taxon>Betaproteobacteria</taxon>
        <taxon>Rhodocyclales</taxon>
        <taxon>Zoogloeaceae</taxon>
        <taxon>Denitromonas</taxon>
    </lineage>
</organism>
<dbReference type="GO" id="GO:0030313">
    <property type="term" value="C:cell envelope"/>
    <property type="evidence" value="ECO:0007669"/>
    <property type="project" value="UniProtKB-SubCell"/>
</dbReference>
<accession>A0A557QK43</accession>
<evidence type="ECO:0000313" key="4">
    <source>
        <dbReference type="Proteomes" id="UP000319502"/>
    </source>
</evidence>
<comment type="subcellular location">
    <subcellularLocation>
        <location evidence="1">Cell envelope</location>
    </subcellularLocation>
</comment>
<dbReference type="EMBL" id="VMNK01000015">
    <property type="protein sequence ID" value="TVO53278.1"/>
    <property type="molecule type" value="Genomic_DNA"/>
</dbReference>
<evidence type="ECO:0000256" key="2">
    <source>
        <dbReference type="ARBA" id="ARBA00023054"/>
    </source>
</evidence>
<keyword evidence="4" id="KW-1185">Reference proteome</keyword>
<dbReference type="Proteomes" id="UP000319502">
    <property type="component" value="Unassembled WGS sequence"/>
</dbReference>
<comment type="caution">
    <text evidence="3">The sequence shown here is derived from an EMBL/GenBank/DDBJ whole genome shotgun (WGS) entry which is preliminary data.</text>
</comment>
<evidence type="ECO:0000313" key="3">
    <source>
        <dbReference type="EMBL" id="TVO53278.1"/>
    </source>
</evidence>
<keyword evidence="2" id="KW-0175">Coiled coil</keyword>
<dbReference type="Gene3D" id="3.30.450.40">
    <property type="match status" value="1"/>
</dbReference>